<dbReference type="InParanoid" id="L0HAD7"/>
<dbReference type="KEGG" id="mfo:Metfor_0622"/>
<feature type="transmembrane region" description="Helical" evidence="1">
    <location>
        <begin position="177"/>
        <end position="194"/>
    </location>
</feature>
<dbReference type="STRING" id="593750.Metfor_0622"/>
<organism evidence="2 3">
    <name type="scientific">Methanoregula formicica (strain DSM 22288 / NBRC 105244 / SMSP)</name>
    <dbReference type="NCBI Taxonomy" id="593750"/>
    <lineage>
        <taxon>Archaea</taxon>
        <taxon>Methanobacteriati</taxon>
        <taxon>Methanobacteriota</taxon>
        <taxon>Stenosarchaea group</taxon>
        <taxon>Methanomicrobia</taxon>
        <taxon>Methanomicrobiales</taxon>
        <taxon>Methanoregulaceae</taxon>
        <taxon>Methanoregula</taxon>
    </lineage>
</organism>
<dbReference type="OrthoDB" id="137427at2157"/>
<reference evidence="3" key="1">
    <citation type="submission" date="2011-12" db="EMBL/GenBank/DDBJ databases">
        <title>Complete sequence of Methanoregula formicicum SMSP.</title>
        <authorList>
            <person name="Lucas S."/>
            <person name="Han J."/>
            <person name="Lapidus A."/>
            <person name="Cheng J.-F."/>
            <person name="Goodwin L."/>
            <person name="Pitluck S."/>
            <person name="Peters L."/>
            <person name="Ovchinnikova G."/>
            <person name="Teshima H."/>
            <person name="Detter J.C."/>
            <person name="Han C."/>
            <person name="Tapia R."/>
            <person name="Land M."/>
            <person name="Hauser L."/>
            <person name="Kyrpides N."/>
            <person name="Ivanova N."/>
            <person name="Pagani I."/>
            <person name="Imachi H."/>
            <person name="Tamaki H."/>
            <person name="Sekiguchi Y."/>
            <person name="Kamagata Y."/>
            <person name="Cadillo-Quiroz H."/>
            <person name="Zinder S."/>
            <person name="Liu W.-T."/>
            <person name="Woyke T."/>
        </authorList>
    </citation>
    <scope>NUCLEOTIDE SEQUENCE [LARGE SCALE GENOMIC DNA]</scope>
    <source>
        <strain evidence="3">DSM 22288 / NBRC 105244 / SMSP</strain>
    </source>
</reference>
<keyword evidence="1" id="KW-1133">Transmembrane helix</keyword>
<dbReference type="GO" id="GO:0016787">
    <property type="term" value="F:hydrolase activity"/>
    <property type="evidence" value="ECO:0007669"/>
    <property type="project" value="UniProtKB-KW"/>
</dbReference>
<feature type="transmembrane region" description="Helical" evidence="1">
    <location>
        <begin position="200"/>
        <end position="222"/>
    </location>
</feature>
<reference evidence="2 3" key="2">
    <citation type="journal article" date="2014" name="Genome Announc.">
        <title>Complete Genome Sequence of Methanoregula formicica SMSPT, a Mesophilic Hydrogenotrophic Methanogen Isolated from a Methanogenic Upflow Anaerobic Sludge Blanket Reactor.</title>
        <authorList>
            <person name="Yamamoto K."/>
            <person name="Tamaki H."/>
            <person name="Cadillo-Quiroz H."/>
            <person name="Imachi H."/>
            <person name="Kyrpides N."/>
            <person name="Woyke T."/>
            <person name="Goodwin L."/>
            <person name="Zinder S.H."/>
            <person name="Kamagata Y."/>
            <person name="Liu W.T."/>
        </authorList>
    </citation>
    <scope>NUCLEOTIDE SEQUENCE [LARGE SCALE GENOMIC DNA]</scope>
    <source>
        <strain evidence="3">DSM 22288 / NBRC 105244 / SMSP</strain>
    </source>
</reference>
<dbReference type="AlphaFoldDB" id="L0HAD7"/>
<name>L0HAD7_METFS</name>
<dbReference type="Proteomes" id="UP000010824">
    <property type="component" value="Chromosome"/>
</dbReference>
<dbReference type="EMBL" id="CP003167">
    <property type="protein sequence ID" value="AGB01682.1"/>
    <property type="molecule type" value="Genomic_DNA"/>
</dbReference>
<evidence type="ECO:0000313" key="3">
    <source>
        <dbReference type="Proteomes" id="UP000010824"/>
    </source>
</evidence>
<dbReference type="HOGENOM" id="CLU_1136057_0_0_2"/>
<gene>
    <name evidence="2" type="ordered locus">Metfor_0622</name>
</gene>
<dbReference type="eggNOG" id="arCOG01745">
    <property type="taxonomic scope" value="Archaea"/>
</dbReference>
<dbReference type="InterPro" id="IPR007404">
    <property type="entry name" value="YdjM-like"/>
</dbReference>
<dbReference type="RefSeq" id="WP_015284646.1">
    <property type="nucleotide sequence ID" value="NC_019943.1"/>
</dbReference>
<keyword evidence="1" id="KW-0472">Membrane</keyword>
<dbReference type="Pfam" id="PF04307">
    <property type="entry name" value="YdjM"/>
    <property type="match status" value="1"/>
</dbReference>
<feature type="transmembrane region" description="Helical" evidence="1">
    <location>
        <begin position="124"/>
        <end position="143"/>
    </location>
</feature>
<keyword evidence="3" id="KW-1185">Reference proteome</keyword>
<keyword evidence="1" id="KW-0812">Transmembrane</keyword>
<sequence length="244" mass="27233" precursor="true">MITRQHLLLVLLCSVILSSAIVDYNPALAFLVAIGAGTGAIIPDIQMKRPNNNPLRTSAWVVAQVGRRICTPVMCIFYRRIFRIDCNPGDKWLTHSLPGLILNFGILSAIAFVPVFVFGDEIPVLLVMGFLAGLLFGMVLHLAEDCCCRKGIALFHPFNDTRIYGSIRPCDVIDRRITGFYVYHATVLFFFLLIQSAVHVSFYEMIAFGLFSICLCVGSMIWQSDVRIELPDNRIADSQEVTVT</sequence>
<accession>L0HAD7</accession>
<evidence type="ECO:0000256" key="1">
    <source>
        <dbReference type="SAM" id="Phobius"/>
    </source>
</evidence>
<feature type="transmembrane region" description="Helical" evidence="1">
    <location>
        <begin position="28"/>
        <end position="46"/>
    </location>
</feature>
<proteinExistence type="predicted"/>
<protein>
    <submittedName>
        <fullName evidence="2">Putative membrane-bound metal-dependent hydrolase (DUF457)</fullName>
    </submittedName>
</protein>
<feature type="transmembrane region" description="Helical" evidence="1">
    <location>
        <begin position="100"/>
        <end position="118"/>
    </location>
</feature>
<keyword evidence="2" id="KW-0378">Hydrolase</keyword>
<dbReference type="GeneID" id="14309295"/>
<evidence type="ECO:0000313" key="2">
    <source>
        <dbReference type="EMBL" id="AGB01682.1"/>
    </source>
</evidence>